<keyword evidence="2" id="KW-1185">Reference proteome</keyword>
<organism evidence="1 2">
    <name type="scientific">Rouxiella aceris</name>
    <dbReference type="NCBI Taxonomy" id="2703884"/>
    <lineage>
        <taxon>Bacteria</taxon>
        <taxon>Pseudomonadati</taxon>
        <taxon>Pseudomonadota</taxon>
        <taxon>Gammaproteobacteria</taxon>
        <taxon>Enterobacterales</taxon>
        <taxon>Yersiniaceae</taxon>
        <taxon>Rouxiella</taxon>
    </lineage>
</organism>
<gene>
    <name evidence="1" type="ORF">GW590_18600</name>
</gene>
<protein>
    <recommendedName>
        <fullName evidence="3">DUF1883 domain-containing protein</fullName>
    </recommendedName>
</protein>
<reference evidence="1 2" key="1">
    <citation type="submission" date="2020-01" db="EMBL/GenBank/DDBJ databases">
        <authorList>
            <person name="Lee S.D."/>
        </authorList>
    </citation>
    <scope>NUCLEOTIDE SEQUENCE [LARGE SCALE GENOMIC DNA]</scope>
    <source>
        <strain evidence="1 2">SAP-1</strain>
    </source>
</reference>
<reference evidence="1 2" key="2">
    <citation type="submission" date="2020-06" db="EMBL/GenBank/DDBJ databases">
        <title>Polyphasic characterization of a Rahnella strain isolated from tree sap.</title>
        <authorList>
            <person name="Kim I.S."/>
        </authorList>
    </citation>
    <scope>NUCLEOTIDE SEQUENCE [LARGE SCALE GENOMIC DNA]</scope>
    <source>
        <strain evidence="1 2">SAP-1</strain>
    </source>
</reference>
<dbReference type="EMBL" id="JAADJU010000010">
    <property type="protein sequence ID" value="NMP28872.1"/>
    <property type="molecule type" value="Genomic_DNA"/>
</dbReference>
<sequence>MPSVRARLSLFGGDTVVIRCSEICQILLTCETPAARKTSTIGFADILSIEDQKTAYVGIPYKGVWNVLINSPSDSLEHSITYHAA</sequence>
<evidence type="ECO:0000313" key="2">
    <source>
        <dbReference type="Proteomes" id="UP000585363"/>
    </source>
</evidence>
<dbReference type="RefSeq" id="WP_169404582.1">
    <property type="nucleotide sequence ID" value="NZ_JAADJU010000010.1"/>
</dbReference>
<dbReference type="SUPFAM" id="SSF141099">
    <property type="entry name" value="Atu1913-like"/>
    <property type="match status" value="1"/>
</dbReference>
<proteinExistence type="predicted"/>
<name>A0A848MPU0_9GAMM</name>
<accession>A0A848MPU0</accession>
<dbReference type="AlphaFoldDB" id="A0A848MPU0"/>
<dbReference type="Proteomes" id="UP000585363">
    <property type="component" value="Unassembled WGS sequence"/>
</dbReference>
<comment type="caution">
    <text evidence="1">The sequence shown here is derived from an EMBL/GenBank/DDBJ whole genome shotgun (WGS) entry which is preliminary data.</text>
</comment>
<dbReference type="InterPro" id="IPR036488">
    <property type="entry name" value="DUF1883-like_sf"/>
</dbReference>
<evidence type="ECO:0008006" key="3">
    <source>
        <dbReference type="Google" id="ProtNLM"/>
    </source>
</evidence>
<evidence type="ECO:0000313" key="1">
    <source>
        <dbReference type="EMBL" id="NMP28872.1"/>
    </source>
</evidence>